<evidence type="ECO:0000313" key="2">
    <source>
        <dbReference type="EMBL" id="PZO42003.1"/>
    </source>
</evidence>
<evidence type="ECO:0000259" key="1">
    <source>
        <dbReference type="Pfam" id="PF00078"/>
    </source>
</evidence>
<dbReference type="InterPro" id="IPR043502">
    <property type="entry name" value="DNA/RNA_pol_sf"/>
</dbReference>
<dbReference type="CDD" id="cd01651">
    <property type="entry name" value="RT_G2_intron"/>
    <property type="match status" value="1"/>
</dbReference>
<dbReference type="Pfam" id="PF00078">
    <property type="entry name" value="RVT_1"/>
    <property type="match status" value="1"/>
</dbReference>
<dbReference type="InterPro" id="IPR051083">
    <property type="entry name" value="GrpII_Intron_Splice-Mob/Def"/>
</dbReference>
<reference evidence="2 3" key="2">
    <citation type="submission" date="2018-06" db="EMBL/GenBank/DDBJ databases">
        <title>Metagenomic assembly of (sub)arctic Cyanobacteria and their associated microbiome from non-axenic cultures.</title>
        <authorList>
            <person name="Baurain D."/>
        </authorList>
    </citation>
    <scope>NUCLEOTIDE SEQUENCE [LARGE SCALE GENOMIC DNA]</scope>
    <source>
        <strain evidence="2">ULC027bin1</strain>
    </source>
</reference>
<proteinExistence type="predicted"/>
<name>A0A2W4WAE4_9CYAN</name>
<keyword evidence="2" id="KW-0255">Endonuclease</keyword>
<dbReference type="PANTHER" id="PTHR34047">
    <property type="entry name" value="NUCLEAR INTRON MATURASE 1, MITOCHONDRIAL-RELATED"/>
    <property type="match status" value="1"/>
</dbReference>
<dbReference type="AlphaFoldDB" id="A0A2W4WAE4"/>
<keyword evidence="2" id="KW-0378">Hydrolase</keyword>
<feature type="domain" description="Reverse transcriptase" evidence="1">
    <location>
        <begin position="70"/>
        <end position="149"/>
    </location>
</feature>
<keyword evidence="2" id="KW-0540">Nuclease</keyword>
<feature type="non-terminal residue" evidence="2">
    <location>
        <position position="149"/>
    </location>
</feature>
<comment type="caution">
    <text evidence="2">The sequence shown here is derived from an EMBL/GenBank/DDBJ whole genome shotgun (WGS) entry which is preliminary data.</text>
</comment>
<dbReference type="InterPro" id="IPR000477">
    <property type="entry name" value="RT_dom"/>
</dbReference>
<reference evidence="3" key="1">
    <citation type="submission" date="2018-04" db="EMBL/GenBank/DDBJ databases">
        <authorList>
            <person name="Cornet L."/>
        </authorList>
    </citation>
    <scope>NUCLEOTIDE SEQUENCE [LARGE SCALE GENOMIC DNA]</scope>
</reference>
<sequence length="149" mass="17242">MNNHGLRRRFLAMQNFELAWDKVAANAGCAGVDGETVVAFGYRKGYALPQLQQTVANRTYRPLPLRQLFIPKKNNQWRELGVPCISDRIVQQALLQVLYPLMEKEFEPSSFAYRPGLSHLMAVRQVAHWRDRGYDWVLDADIVKYFSNI</sequence>
<dbReference type="PANTHER" id="PTHR34047:SF8">
    <property type="entry name" value="PROTEIN YKFC"/>
    <property type="match status" value="1"/>
</dbReference>
<gene>
    <name evidence="2" type="ORF">DCF15_23105</name>
</gene>
<dbReference type="Proteomes" id="UP000249794">
    <property type="component" value="Unassembled WGS sequence"/>
</dbReference>
<dbReference type="GO" id="GO:0004519">
    <property type="term" value="F:endonuclease activity"/>
    <property type="evidence" value="ECO:0007669"/>
    <property type="project" value="UniProtKB-KW"/>
</dbReference>
<evidence type="ECO:0000313" key="3">
    <source>
        <dbReference type="Proteomes" id="UP000249794"/>
    </source>
</evidence>
<organism evidence="2 3">
    <name type="scientific">Phormidesmis priestleyi</name>
    <dbReference type="NCBI Taxonomy" id="268141"/>
    <lineage>
        <taxon>Bacteria</taxon>
        <taxon>Bacillati</taxon>
        <taxon>Cyanobacteriota</taxon>
        <taxon>Cyanophyceae</taxon>
        <taxon>Leptolyngbyales</taxon>
        <taxon>Leptolyngbyaceae</taxon>
        <taxon>Phormidesmis</taxon>
    </lineage>
</organism>
<dbReference type="SUPFAM" id="SSF56672">
    <property type="entry name" value="DNA/RNA polymerases"/>
    <property type="match status" value="1"/>
</dbReference>
<dbReference type="EMBL" id="QBMP01000438">
    <property type="protein sequence ID" value="PZO42003.1"/>
    <property type="molecule type" value="Genomic_DNA"/>
</dbReference>
<protein>
    <submittedName>
        <fullName evidence="2">CRISPR-associated endonuclease Cas1</fullName>
    </submittedName>
</protein>
<accession>A0A2W4WAE4</accession>